<keyword evidence="3" id="KW-1185">Reference proteome</keyword>
<evidence type="ECO:0000313" key="3">
    <source>
        <dbReference type="Proteomes" id="UP000193218"/>
    </source>
</evidence>
<dbReference type="AlphaFoldDB" id="A0A1Y1U864"/>
<organism evidence="2 3">
    <name type="scientific">Kockovaella imperatae</name>
    <dbReference type="NCBI Taxonomy" id="4999"/>
    <lineage>
        <taxon>Eukaryota</taxon>
        <taxon>Fungi</taxon>
        <taxon>Dikarya</taxon>
        <taxon>Basidiomycota</taxon>
        <taxon>Agaricomycotina</taxon>
        <taxon>Tremellomycetes</taxon>
        <taxon>Tremellales</taxon>
        <taxon>Cuniculitremaceae</taxon>
        <taxon>Kockovaella</taxon>
    </lineage>
</organism>
<reference evidence="2 3" key="1">
    <citation type="submission" date="2017-03" db="EMBL/GenBank/DDBJ databases">
        <title>Widespread Adenine N6-methylation of Active Genes in Fungi.</title>
        <authorList>
            <consortium name="DOE Joint Genome Institute"/>
            <person name="Mondo S.J."/>
            <person name="Dannebaum R.O."/>
            <person name="Kuo R.C."/>
            <person name="Louie K.B."/>
            <person name="Bewick A.J."/>
            <person name="Labutti K."/>
            <person name="Haridas S."/>
            <person name="Kuo A."/>
            <person name="Salamov A."/>
            <person name="Ahrendt S.R."/>
            <person name="Lau R."/>
            <person name="Bowen B.P."/>
            <person name="Lipzen A."/>
            <person name="Sullivan W."/>
            <person name="Andreopoulos W.B."/>
            <person name="Clum A."/>
            <person name="Lindquist E."/>
            <person name="Daum C."/>
            <person name="Northen T.R."/>
            <person name="Ramamoorthy G."/>
            <person name="Schmitz R.J."/>
            <person name="Gryganskyi A."/>
            <person name="Culley D."/>
            <person name="Magnuson J."/>
            <person name="James T.Y."/>
            <person name="O'Malley M.A."/>
            <person name="Stajich J.E."/>
            <person name="Spatafora J.W."/>
            <person name="Visel A."/>
            <person name="Grigoriev I.V."/>
        </authorList>
    </citation>
    <scope>NUCLEOTIDE SEQUENCE [LARGE SCALE GENOMIC DNA]</scope>
    <source>
        <strain evidence="2 3">NRRL Y-17943</strain>
    </source>
</reference>
<comment type="caution">
    <text evidence="2">The sequence shown here is derived from an EMBL/GenBank/DDBJ whole genome shotgun (WGS) entry which is preliminary data.</text>
</comment>
<sequence length="329" mass="36463">MALELSDKTGVCGRVALQMSDATHSSEVVPSCEYRSGTGLLDVYLVEPVATLFPTWRTPAPQGTRPRFLQSVSWFRRPAEPQRTQSVPMPTPSMLSKKPFTERATTGQLDGGSVFTAEGEDDEPILFETIYTGQSKLQYGSLRNGDDGHVLCTPFARLVLQVGSNDDQQSQFHAWSADGNLTLTLDTPVTMRSVREEYGRMLDSMTEKELNISNTNSLGLTWLKTSVLDKAAMLHRTRHPDFGLNTTLCLQLGLTARVPSADELKAIANEPLISRAITASVQRLRRHGDLPRIVGDTMTGEDIKEIKRKLWDEPMDSEAEQHQNTENGS</sequence>
<dbReference type="RefSeq" id="XP_021868481.1">
    <property type="nucleotide sequence ID" value="XM_022018656.1"/>
</dbReference>
<gene>
    <name evidence="2" type="ORF">BD324DRAFT_653473</name>
</gene>
<dbReference type="EMBL" id="NBSH01000015">
    <property type="protein sequence ID" value="ORX34203.1"/>
    <property type="molecule type" value="Genomic_DNA"/>
</dbReference>
<dbReference type="InParanoid" id="A0A1Y1U864"/>
<accession>A0A1Y1U864</accession>
<protein>
    <submittedName>
        <fullName evidence="2">Uncharacterized protein</fullName>
    </submittedName>
</protein>
<proteinExistence type="predicted"/>
<evidence type="ECO:0000256" key="1">
    <source>
        <dbReference type="SAM" id="MobiDB-lite"/>
    </source>
</evidence>
<feature type="region of interest" description="Disordered" evidence="1">
    <location>
        <begin position="310"/>
        <end position="329"/>
    </location>
</feature>
<evidence type="ECO:0000313" key="2">
    <source>
        <dbReference type="EMBL" id="ORX34203.1"/>
    </source>
</evidence>
<dbReference type="Proteomes" id="UP000193218">
    <property type="component" value="Unassembled WGS sequence"/>
</dbReference>
<dbReference type="GeneID" id="33560465"/>
<name>A0A1Y1U864_9TREE</name>